<organism evidence="2 3">
    <name type="scientific">Rubroshorea leprosula</name>
    <dbReference type="NCBI Taxonomy" id="152421"/>
    <lineage>
        <taxon>Eukaryota</taxon>
        <taxon>Viridiplantae</taxon>
        <taxon>Streptophyta</taxon>
        <taxon>Embryophyta</taxon>
        <taxon>Tracheophyta</taxon>
        <taxon>Spermatophyta</taxon>
        <taxon>Magnoliopsida</taxon>
        <taxon>eudicotyledons</taxon>
        <taxon>Gunneridae</taxon>
        <taxon>Pentapetalae</taxon>
        <taxon>rosids</taxon>
        <taxon>malvids</taxon>
        <taxon>Malvales</taxon>
        <taxon>Dipterocarpaceae</taxon>
        <taxon>Rubroshorea</taxon>
    </lineage>
</organism>
<evidence type="ECO:0000313" key="3">
    <source>
        <dbReference type="Proteomes" id="UP001054252"/>
    </source>
</evidence>
<dbReference type="Proteomes" id="UP001054252">
    <property type="component" value="Unassembled WGS sequence"/>
</dbReference>
<feature type="chain" id="PRO_5043360692" evidence="1">
    <location>
        <begin position="25"/>
        <end position="94"/>
    </location>
</feature>
<dbReference type="EMBL" id="BPVZ01000018">
    <property type="protein sequence ID" value="GKV02123.1"/>
    <property type="molecule type" value="Genomic_DNA"/>
</dbReference>
<dbReference type="PANTHER" id="PTHR37180">
    <property type="entry name" value="PRECURSOR OF CEP14"/>
    <property type="match status" value="1"/>
</dbReference>
<dbReference type="GO" id="GO:0006970">
    <property type="term" value="P:response to osmotic stress"/>
    <property type="evidence" value="ECO:0007669"/>
    <property type="project" value="InterPro"/>
</dbReference>
<comment type="caution">
    <text evidence="2">The sequence shown here is derived from an EMBL/GenBank/DDBJ whole genome shotgun (WGS) entry which is preliminary data.</text>
</comment>
<evidence type="ECO:0000256" key="1">
    <source>
        <dbReference type="SAM" id="SignalP"/>
    </source>
</evidence>
<protein>
    <submittedName>
        <fullName evidence="2">Uncharacterized protein</fullName>
    </submittedName>
</protein>
<dbReference type="AlphaFoldDB" id="A0AAV5IW81"/>
<dbReference type="InterPro" id="IPR038930">
    <property type="entry name" value="CEP13/CEP14"/>
</dbReference>
<reference evidence="2 3" key="1">
    <citation type="journal article" date="2021" name="Commun. Biol.">
        <title>The genome of Shorea leprosula (Dipterocarpaceae) highlights the ecological relevance of drought in aseasonal tropical rainforests.</title>
        <authorList>
            <person name="Ng K.K.S."/>
            <person name="Kobayashi M.J."/>
            <person name="Fawcett J.A."/>
            <person name="Hatakeyama M."/>
            <person name="Paape T."/>
            <person name="Ng C.H."/>
            <person name="Ang C.C."/>
            <person name="Tnah L.H."/>
            <person name="Lee C.T."/>
            <person name="Nishiyama T."/>
            <person name="Sese J."/>
            <person name="O'Brien M.J."/>
            <person name="Copetti D."/>
            <person name="Mohd Noor M.I."/>
            <person name="Ong R.C."/>
            <person name="Putra M."/>
            <person name="Sireger I.Z."/>
            <person name="Indrioko S."/>
            <person name="Kosugi Y."/>
            <person name="Izuno A."/>
            <person name="Isagi Y."/>
            <person name="Lee S.L."/>
            <person name="Shimizu K.K."/>
        </authorList>
    </citation>
    <scope>NUCLEOTIDE SEQUENCE [LARGE SCALE GENOMIC DNA]</scope>
    <source>
        <strain evidence="2">214</strain>
    </source>
</reference>
<sequence length="94" mass="10328">MARISLVFSVFLLALIFQVPSLEGRKLLEVAKKEVPSLKANLIVPCAPPKDTIAPNSLHQHGNAITNEERLITLHLARIDRILGSNPSPGARHY</sequence>
<name>A0AAV5IW81_9ROSI</name>
<keyword evidence="3" id="KW-1185">Reference proteome</keyword>
<feature type="signal peptide" evidence="1">
    <location>
        <begin position="1"/>
        <end position="24"/>
    </location>
</feature>
<keyword evidence="1" id="KW-0732">Signal</keyword>
<dbReference type="GO" id="GO:0006995">
    <property type="term" value="P:cellular response to nitrogen starvation"/>
    <property type="evidence" value="ECO:0007669"/>
    <property type="project" value="InterPro"/>
</dbReference>
<dbReference type="PANTHER" id="PTHR37180:SF4">
    <property type="entry name" value="FORMIN-LIKE PROTEIN 3"/>
    <property type="match status" value="1"/>
</dbReference>
<evidence type="ECO:0000313" key="2">
    <source>
        <dbReference type="EMBL" id="GKV02123.1"/>
    </source>
</evidence>
<proteinExistence type="predicted"/>
<gene>
    <name evidence="2" type="ORF">SLEP1_g14597</name>
</gene>
<accession>A0AAV5IW81</accession>